<evidence type="ECO:0000259" key="1">
    <source>
        <dbReference type="Pfam" id="PF16242"/>
    </source>
</evidence>
<feature type="domain" description="General stress protein FMN-binding split barrel" evidence="1">
    <location>
        <begin position="15"/>
        <end position="160"/>
    </location>
</feature>
<dbReference type="RefSeq" id="WP_269608563.1">
    <property type="nucleotide sequence ID" value="NZ_JAPWIJ010000018.1"/>
</dbReference>
<proteinExistence type="predicted"/>
<dbReference type="InterPro" id="IPR038725">
    <property type="entry name" value="YdaG_split_barrel_FMN-bd"/>
</dbReference>
<sequence length="177" mass="19243">MTNTDRTNTESSADGVSKVAGLMSEAGLCMFTTVGRDGHLISRPMALQEAEFDGDLWFFAAHDSRKVADIAANPTVNVSFQSGEGWVSLSGTAAVVENRTKAEELWNTRAATWFEKNPDSREVALIHVAAEGAEYWSTPGSKVSNLMAYAKAKITNERPNLGEHEVVELELPHNSTD</sequence>
<name>A0ABT4MN78_9NOCA</name>
<dbReference type="Proteomes" id="UP001081071">
    <property type="component" value="Unassembled WGS sequence"/>
</dbReference>
<evidence type="ECO:0000313" key="3">
    <source>
        <dbReference type="Proteomes" id="UP001081071"/>
    </source>
</evidence>
<reference evidence="2" key="1">
    <citation type="submission" date="2022-12" db="EMBL/GenBank/DDBJ databases">
        <authorList>
            <person name="Krivoruchko A.V."/>
            <person name="Elkin A."/>
        </authorList>
    </citation>
    <scope>NUCLEOTIDE SEQUENCE</scope>
    <source>
        <strain evidence="2">IEGM 1391</strain>
    </source>
</reference>
<dbReference type="InterPro" id="IPR052917">
    <property type="entry name" value="Stress-Dev_Protein"/>
</dbReference>
<comment type="caution">
    <text evidence="2">The sequence shown here is derived from an EMBL/GenBank/DDBJ whole genome shotgun (WGS) entry which is preliminary data.</text>
</comment>
<protein>
    <submittedName>
        <fullName evidence="2">Pyridoxamine 5'-phosphate oxidase family protein</fullName>
    </submittedName>
</protein>
<dbReference type="EMBL" id="JAPWIJ010000018">
    <property type="protein sequence ID" value="MCZ4522124.1"/>
    <property type="molecule type" value="Genomic_DNA"/>
</dbReference>
<accession>A0ABT4MN78</accession>
<evidence type="ECO:0000313" key="2">
    <source>
        <dbReference type="EMBL" id="MCZ4522124.1"/>
    </source>
</evidence>
<organism evidence="2 3">
    <name type="scientific">Rhodococcus ruber</name>
    <dbReference type="NCBI Taxonomy" id="1830"/>
    <lineage>
        <taxon>Bacteria</taxon>
        <taxon>Bacillati</taxon>
        <taxon>Actinomycetota</taxon>
        <taxon>Actinomycetes</taxon>
        <taxon>Mycobacteriales</taxon>
        <taxon>Nocardiaceae</taxon>
        <taxon>Rhodococcus</taxon>
    </lineage>
</organism>
<gene>
    <name evidence="2" type="ORF">O4220_26685</name>
</gene>
<keyword evidence="3" id="KW-1185">Reference proteome</keyword>
<dbReference type="SUPFAM" id="SSF50475">
    <property type="entry name" value="FMN-binding split barrel"/>
    <property type="match status" value="1"/>
</dbReference>
<dbReference type="Pfam" id="PF16242">
    <property type="entry name" value="Pyrid_ox_like"/>
    <property type="match status" value="1"/>
</dbReference>
<dbReference type="PANTHER" id="PTHR34818:SF1">
    <property type="entry name" value="PROTEIN BLI-3"/>
    <property type="match status" value="1"/>
</dbReference>
<dbReference type="PANTHER" id="PTHR34818">
    <property type="entry name" value="PROTEIN BLI-3"/>
    <property type="match status" value="1"/>
</dbReference>
<dbReference type="InterPro" id="IPR012349">
    <property type="entry name" value="Split_barrel_FMN-bd"/>
</dbReference>
<dbReference type="Gene3D" id="2.30.110.10">
    <property type="entry name" value="Electron Transport, Fmn-binding Protein, Chain A"/>
    <property type="match status" value="1"/>
</dbReference>